<reference evidence="1" key="1">
    <citation type="journal article" date="2020" name="mSystems">
        <title>Genome- and Community-Level Interaction Insights into Carbon Utilization and Element Cycling Functions of Hydrothermarchaeota in Hydrothermal Sediment.</title>
        <authorList>
            <person name="Zhou Z."/>
            <person name="Liu Y."/>
            <person name="Xu W."/>
            <person name="Pan J."/>
            <person name="Luo Z.H."/>
            <person name="Li M."/>
        </authorList>
    </citation>
    <scope>NUCLEOTIDE SEQUENCE [LARGE SCALE GENOMIC DNA]</scope>
    <source>
        <strain evidence="1">SpSt-524</strain>
    </source>
</reference>
<dbReference type="EMBL" id="DSWI01000031">
    <property type="protein sequence ID" value="HFG21594.1"/>
    <property type="molecule type" value="Genomic_DNA"/>
</dbReference>
<comment type="caution">
    <text evidence="1">The sequence shown here is derived from an EMBL/GenBank/DDBJ whole genome shotgun (WGS) entry which is preliminary data.</text>
</comment>
<dbReference type="RefSeq" id="WP_409655592.1">
    <property type="nucleotide sequence ID" value="NZ_JBKBUW010000014.1"/>
</dbReference>
<protein>
    <submittedName>
        <fullName evidence="1">Uncharacterized protein</fullName>
    </submittedName>
</protein>
<accession>A0A7C3DP68</accession>
<name>A0A7C3DP68_MEIRU</name>
<dbReference type="AlphaFoldDB" id="A0A7C3DP68"/>
<evidence type="ECO:0000313" key="1">
    <source>
        <dbReference type="EMBL" id="HFG21594.1"/>
    </source>
</evidence>
<proteinExistence type="predicted"/>
<sequence>MQRWQRWIILVTLALIALGPGPFWSPSNARAGSGFSQGWMAAPLPPQLLEAKAKFNPLGLGLVFVARGPSIRNHTIVVGHEPPSHPTPPPRRRLYLAYARLQTDGG</sequence>
<gene>
    <name evidence="1" type="ORF">ENS82_12940</name>
</gene>
<organism evidence="1">
    <name type="scientific">Meiothermus ruber</name>
    <dbReference type="NCBI Taxonomy" id="277"/>
    <lineage>
        <taxon>Bacteria</taxon>
        <taxon>Thermotogati</taxon>
        <taxon>Deinococcota</taxon>
        <taxon>Deinococci</taxon>
        <taxon>Thermales</taxon>
        <taxon>Thermaceae</taxon>
        <taxon>Meiothermus</taxon>
    </lineage>
</organism>